<evidence type="ECO:0000259" key="1">
    <source>
        <dbReference type="PROSITE" id="PS51154"/>
    </source>
</evidence>
<dbReference type="InterPro" id="IPR043472">
    <property type="entry name" value="Macro_dom-like"/>
</dbReference>
<dbReference type="VEuPathDB" id="AmoebaDB:NAEGRDRAFT_55998"/>
<proteinExistence type="predicted"/>
<dbReference type="InterPro" id="IPR002589">
    <property type="entry name" value="Macro_dom"/>
</dbReference>
<dbReference type="EMBL" id="GG738847">
    <property type="protein sequence ID" value="EFC49608.1"/>
    <property type="molecule type" value="Genomic_DNA"/>
</dbReference>
<organism evidence="3">
    <name type="scientific">Naegleria gruberi</name>
    <name type="common">Amoeba</name>
    <dbReference type="NCBI Taxonomy" id="5762"/>
    <lineage>
        <taxon>Eukaryota</taxon>
        <taxon>Discoba</taxon>
        <taxon>Heterolobosea</taxon>
        <taxon>Tetramitia</taxon>
        <taxon>Eutetramitia</taxon>
        <taxon>Vahlkampfiidae</taxon>
        <taxon>Naegleria</taxon>
    </lineage>
</organism>
<protein>
    <submittedName>
        <fullName evidence="2">Appr-1-p domain-containing protein</fullName>
    </submittedName>
</protein>
<dbReference type="PROSITE" id="PS51154">
    <property type="entry name" value="MACRO"/>
    <property type="match status" value="1"/>
</dbReference>
<dbReference type="eggNOG" id="KOG2633">
    <property type="taxonomic scope" value="Eukaryota"/>
</dbReference>
<dbReference type="RefSeq" id="XP_002682352.1">
    <property type="nucleotide sequence ID" value="XM_002682306.1"/>
</dbReference>
<dbReference type="Gene3D" id="3.40.220.10">
    <property type="entry name" value="Leucine Aminopeptidase, subunit E, domain 1"/>
    <property type="match status" value="1"/>
</dbReference>
<dbReference type="OrthoDB" id="6133115at2759"/>
<evidence type="ECO:0000313" key="2">
    <source>
        <dbReference type="EMBL" id="EFC49608.1"/>
    </source>
</evidence>
<dbReference type="CDD" id="cd02907">
    <property type="entry name" value="Macro_Af1521_BAL-like"/>
    <property type="match status" value="1"/>
</dbReference>
<dbReference type="AlphaFoldDB" id="D2V113"/>
<dbReference type="OMA" id="QGEIILC"/>
<sequence length="220" mass="24232">MKSSSSSNSGIAFGKESVLLLENVFSDIDPRFVLQVRKGDLTMEKVDVIVNAANCRLQHMSGLAGAIVKNGGQIIQKESNKLIKDLGRELENGEVVETISGDLPCKTLYHAVGPIWSSRKANDFKTLGAEQEDFELGMCVEASLNMAVESGLSSISLPAISSGIFGFPKDRCAKVLFNTVTEFLKSNKDNIKADRFEVRFTNFDDETCNIFSKEFKSRFN</sequence>
<dbReference type="Proteomes" id="UP000006671">
    <property type="component" value="Unassembled WGS sequence"/>
</dbReference>
<dbReference type="GeneID" id="8852337"/>
<dbReference type="PANTHER" id="PTHR11106:SF111">
    <property type="entry name" value="MACRO DOMAIN-CONTAINING PROTEIN"/>
    <property type="match status" value="1"/>
</dbReference>
<dbReference type="STRING" id="5762.D2V113"/>
<reference evidence="2 3" key="1">
    <citation type="journal article" date="2010" name="Cell">
        <title>The genome of Naegleria gruberi illuminates early eukaryotic versatility.</title>
        <authorList>
            <person name="Fritz-Laylin L.K."/>
            <person name="Prochnik S.E."/>
            <person name="Ginger M.L."/>
            <person name="Dacks J.B."/>
            <person name="Carpenter M.L."/>
            <person name="Field M.C."/>
            <person name="Kuo A."/>
            <person name="Paredez A."/>
            <person name="Chapman J."/>
            <person name="Pham J."/>
            <person name="Shu S."/>
            <person name="Neupane R."/>
            <person name="Cipriano M."/>
            <person name="Mancuso J."/>
            <person name="Tu H."/>
            <person name="Salamov A."/>
            <person name="Lindquist E."/>
            <person name="Shapiro H."/>
            <person name="Lucas S."/>
            <person name="Grigoriev I.V."/>
            <person name="Cande W.Z."/>
            <person name="Fulton C."/>
            <person name="Rokhsar D.S."/>
            <person name="Dawson S.C."/>
        </authorList>
    </citation>
    <scope>NUCLEOTIDE SEQUENCE [LARGE SCALE GENOMIC DNA]</scope>
    <source>
        <strain evidence="2 3">NEG-M</strain>
    </source>
</reference>
<evidence type="ECO:0000313" key="3">
    <source>
        <dbReference type="Proteomes" id="UP000006671"/>
    </source>
</evidence>
<dbReference type="SMART" id="SM00506">
    <property type="entry name" value="A1pp"/>
    <property type="match status" value="1"/>
</dbReference>
<name>D2V113_NAEGR</name>
<keyword evidence="3" id="KW-1185">Reference proteome</keyword>
<dbReference type="InParanoid" id="D2V113"/>
<dbReference type="PANTHER" id="PTHR11106">
    <property type="entry name" value="GANGLIOSIDE INDUCED DIFFERENTIATION ASSOCIATED PROTEIN 2-RELATED"/>
    <property type="match status" value="1"/>
</dbReference>
<feature type="domain" description="Macro" evidence="1">
    <location>
        <begin position="21"/>
        <end position="219"/>
    </location>
</feature>
<dbReference type="Pfam" id="PF01661">
    <property type="entry name" value="Macro"/>
    <property type="match status" value="1"/>
</dbReference>
<dbReference type="SUPFAM" id="SSF52949">
    <property type="entry name" value="Macro domain-like"/>
    <property type="match status" value="1"/>
</dbReference>
<dbReference type="KEGG" id="ngr:NAEGRDRAFT_55998"/>
<gene>
    <name evidence="2" type="ORF">NAEGRDRAFT_55998</name>
</gene>
<accession>D2V113</accession>